<keyword evidence="2" id="KW-1133">Transmembrane helix</keyword>
<proteinExistence type="predicted"/>
<sequence>MLGEKSLQILCKLVVEWNSIQKHFRDNTRQLILCTILSITSGFVLLIAYFLIYICCLKLHKNRYARYVCTNVQDKREACEIEDGEQTKLMIVSAPVIQPIDTNVKTVVIDRSDSQTFQNIETETFVINKTKNKKSECTLISAIRRSHSIDEGTQTDHEETELLESQNSISAEEQLELSYLVETMNFYNNRLSNDFNFEYKNSFKSSERDFHSLENTVEPLLSSINEPLRSTKTNRDSSNFTSNLVRENFNS</sequence>
<gene>
    <name evidence="4 5" type="primary">LOC100201456</name>
</gene>
<dbReference type="GeneID" id="100201456"/>
<evidence type="ECO:0000256" key="2">
    <source>
        <dbReference type="SAM" id="Phobius"/>
    </source>
</evidence>
<dbReference type="RefSeq" id="XP_065648956.1">
    <property type="nucleotide sequence ID" value="XM_065792884.1"/>
</dbReference>
<protein>
    <submittedName>
        <fullName evidence="4 5">Uncharacterized protein LOC100201456 isoform X2</fullName>
    </submittedName>
</protein>
<evidence type="ECO:0000313" key="3">
    <source>
        <dbReference type="Proteomes" id="UP001652625"/>
    </source>
</evidence>
<feature type="transmembrane region" description="Helical" evidence="2">
    <location>
        <begin position="31"/>
        <end position="54"/>
    </location>
</feature>
<dbReference type="Proteomes" id="UP001652625">
    <property type="component" value="Chromosome 03"/>
</dbReference>
<feature type="region of interest" description="Disordered" evidence="1">
    <location>
        <begin position="227"/>
        <end position="251"/>
    </location>
</feature>
<keyword evidence="2" id="KW-0812">Transmembrane</keyword>
<keyword evidence="3" id="KW-1185">Reference proteome</keyword>
<accession>A0ABM4BIU8</accession>
<dbReference type="RefSeq" id="XP_065648955.1">
    <property type="nucleotide sequence ID" value="XM_065792883.1"/>
</dbReference>
<evidence type="ECO:0000313" key="5">
    <source>
        <dbReference type="RefSeq" id="XP_065648956.1"/>
    </source>
</evidence>
<keyword evidence="2" id="KW-0472">Membrane</keyword>
<organism evidence="3 5">
    <name type="scientific">Hydra vulgaris</name>
    <name type="common">Hydra</name>
    <name type="synonym">Hydra attenuata</name>
    <dbReference type="NCBI Taxonomy" id="6087"/>
    <lineage>
        <taxon>Eukaryota</taxon>
        <taxon>Metazoa</taxon>
        <taxon>Cnidaria</taxon>
        <taxon>Hydrozoa</taxon>
        <taxon>Hydroidolina</taxon>
        <taxon>Anthoathecata</taxon>
        <taxon>Aplanulata</taxon>
        <taxon>Hydridae</taxon>
        <taxon>Hydra</taxon>
    </lineage>
</organism>
<evidence type="ECO:0000313" key="4">
    <source>
        <dbReference type="RefSeq" id="XP_065648955.1"/>
    </source>
</evidence>
<reference evidence="4 5" key="1">
    <citation type="submission" date="2025-05" db="UniProtKB">
        <authorList>
            <consortium name="RefSeq"/>
        </authorList>
    </citation>
    <scope>IDENTIFICATION</scope>
</reference>
<evidence type="ECO:0000256" key="1">
    <source>
        <dbReference type="SAM" id="MobiDB-lite"/>
    </source>
</evidence>
<name>A0ABM4BIU8_HYDVU</name>